<dbReference type="InterPro" id="IPR015797">
    <property type="entry name" value="NUDIX_hydrolase-like_dom_sf"/>
</dbReference>
<dbReference type="SUPFAM" id="SSF55811">
    <property type="entry name" value="Nudix"/>
    <property type="match status" value="1"/>
</dbReference>
<dbReference type="VEuPathDB" id="TriTrypDB:LMJFC_320023900"/>
<dbReference type="GO" id="GO:0005737">
    <property type="term" value="C:cytoplasm"/>
    <property type="evidence" value="ECO:0000318"/>
    <property type="project" value="GO_Central"/>
</dbReference>
<dbReference type="HOGENOM" id="CLU_1285460_0_0_1"/>
<organism evidence="3 4">
    <name type="scientific">Leishmania major</name>
    <dbReference type="NCBI Taxonomy" id="5664"/>
    <lineage>
        <taxon>Eukaryota</taxon>
        <taxon>Discoba</taxon>
        <taxon>Euglenozoa</taxon>
        <taxon>Kinetoplastea</taxon>
        <taxon>Metakinetoplastina</taxon>
        <taxon>Trypanosomatida</taxon>
        <taxon>Trypanosomatidae</taxon>
        <taxon>Leishmaniinae</taxon>
        <taxon>Leishmania</taxon>
    </lineage>
</organism>
<name>Q4Q5C8_LEIMA</name>
<dbReference type="Gene3D" id="3.90.79.10">
    <property type="entry name" value="Nucleoside Triphosphate Pyrophosphohydrolase"/>
    <property type="match status" value="1"/>
</dbReference>
<dbReference type="EMBL" id="FR796428">
    <property type="protein sequence ID" value="CAJ08674.1"/>
    <property type="molecule type" value="Genomic_DNA"/>
</dbReference>
<dbReference type="eggNOG" id="ENOG502S64B">
    <property type="taxonomic scope" value="Eukaryota"/>
</dbReference>
<dbReference type="GO" id="GO:0016787">
    <property type="term" value="F:hydrolase activity"/>
    <property type="evidence" value="ECO:0007669"/>
    <property type="project" value="UniProtKB-KW"/>
</dbReference>
<gene>
    <name evidence="3" type="ORF">LMJF_32_1530</name>
</gene>
<feature type="domain" description="Nudix hydrolase" evidence="2">
    <location>
        <begin position="11"/>
        <end position="184"/>
    </location>
</feature>
<dbReference type="GO" id="GO:0000290">
    <property type="term" value="P:deadenylation-dependent decapping of nuclear-transcribed mRNA"/>
    <property type="evidence" value="ECO:0000318"/>
    <property type="project" value="GO_Central"/>
</dbReference>
<evidence type="ECO:0000313" key="4">
    <source>
        <dbReference type="Proteomes" id="UP000000542"/>
    </source>
</evidence>
<dbReference type="EC" id="3.6.1.-" evidence="3"/>
<keyword evidence="1 3" id="KW-0378">Hydrolase</keyword>
<dbReference type="VEuPathDB" id="TriTrypDB:LmjF.32.1530"/>
<dbReference type="KEGG" id="lma:LMJF_32_1530"/>
<dbReference type="AlphaFoldDB" id="Q4Q5C8"/>
<dbReference type="Pfam" id="PF00293">
    <property type="entry name" value="NUDIX"/>
    <property type="match status" value="1"/>
</dbReference>
<reference evidence="3 4" key="2">
    <citation type="journal article" date="2011" name="Genome Res.">
        <title>Chromosome and gene copy number variation allow major structural change between species and strains of Leishmania.</title>
        <authorList>
            <person name="Rogers M.B."/>
            <person name="Hilley J.D."/>
            <person name="Dickens N.J."/>
            <person name="Wilkes J."/>
            <person name="Bates P.A."/>
            <person name="Depledge D.P."/>
            <person name="Harris D."/>
            <person name="Her Y."/>
            <person name="Herzyk P."/>
            <person name="Imamura H."/>
            <person name="Otto T.D."/>
            <person name="Sanders M."/>
            <person name="Seeger K."/>
            <person name="Dujardin J.C."/>
            <person name="Berriman M."/>
            <person name="Smith D.F."/>
            <person name="Hertz-Fowler C."/>
            <person name="Mottram J.C."/>
        </authorList>
    </citation>
    <scope>NUCLEOTIDE SEQUENCE [LARGE SCALE GENOMIC DNA]</scope>
    <source>
        <strain evidence="4">MHOM/IL/81/Friedlin</strain>
    </source>
</reference>
<accession>Q4Q5C8</accession>
<dbReference type="InterPro" id="IPR000086">
    <property type="entry name" value="NUDIX_hydrolase_dom"/>
</dbReference>
<proteinExistence type="predicted"/>
<dbReference type="VEuPathDB" id="TriTrypDB:LMJLV39_320021500"/>
<dbReference type="RefSeq" id="XP_001685470.1">
    <property type="nucleotide sequence ID" value="XM_001685418.1"/>
</dbReference>
<dbReference type="InParanoid" id="Q4Q5C8"/>
<dbReference type="OMA" id="AFFVNES"/>
<keyword evidence="4" id="KW-1185">Reference proteome</keyword>
<dbReference type="GeneID" id="5656267"/>
<reference evidence="3 4" key="1">
    <citation type="journal article" date="2005" name="Science">
        <title>The genome of the kinetoplastid parasite, Leishmania major.</title>
        <authorList>
            <person name="Ivens A.C."/>
            <person name="Peacock C.S."/>
            <person name="Worthey E.A."/>
            <person name="Murphy L."/>
            <person name="Aggarwal G."/>
            <person name="Berriman M."/>
            <person name="Sisk E."/>
            <person name="Rajandream M.A."/>
            <person name="Adlem E."/>
            <person name="Aert R."/>
            <person name="Anupama A."/>
            <person name="Apostolou Z."/>
            <person name="Attipoe P."/>
            <person name="Bason N."/>
            <person name="Bauser C."/>
            <person name="Beck A."/>
            <person name="Beverley S.M."/>
            <person name="Bianchettin G."/>
            <person name="Borzym K."/>
            <person name="Bothe G."/>
            <person name="Bruschi C.V."/>
            <person name="Collins M."/>
            <person name="Cadag E."/>
            <person name="Ciarloni L."/>
            <person name="Clayton C."/>
            <person name="Coulson R.M."/>
            <person name="Cronin A."/>
            <person name="Cruz A.K."/>
            <person name="Davies R.M."/>
            <person name="De Gaudenzi J."/>
            <person name="Dobson D.E."/>
            <person name="Duesterhoeft A."/>
            <person name="Fazelina G."/>
            <person name="Fosker N."/>
            <person name="Frasch A.C."/>
            <person name="Fraser A."/>
            <person name="Fuchs M."/>
            <person name="Gabel C."/>
            <person name="Goble A."/>
            <person name="Goffeau A."/>
            <person name="Harris D."/>
            <person name="Hertz-Fowler C."/>
            <person name="Hilbert H."/>
            <person name="Horn D."/>
            <person name="Huang Y."/>
            <person name="Klages S."/>
            <person name="Knights A."/>
            <person name="Kube M."/>
            <person name="Larke N."/>
            <person name="Litvin L."/>
            <person name="Lord A."/>
            <person name="Louie T."/>
            <person name="Marra M."/>
            <person name="Masuy D."/>
            <person name="Matthews K."/>
            <person name="Michaeli S."/>
            <person name="Mottram J.C."/>
            <person name="Muller-Auer S."/>
            <person name="Munden H."/>
            <person name="Nelson S."/>
            <person name="Norbertczak H."/>
            <person name="Oliver K."/>
            <person name="O'neil S."/>
            <person name="Pentony M."/>
            <person name="Pohl T.M."/>
            <person name="Price C."/>
            <person name="Purnelle B."/>
            <person name="Quail M.A."/>
            <person name="Rabbinowitsch E."/>
            <person name="Reinhardt R."/>
            <person name="Rieger M."/>
            <person name="Rinta J."/>
            <person name="Robben J."/>
            <person name="Robertson L."/>
            <person name="Ruiz J.C."/>
            <person name="Rutter S."/>
            <person name="Saunders D."/>
            <person name="Schafer M."/>
            <person name="Schein J."/>
            <person name="Schwartz D.C."/>
            <person name="Seeger K."/>
            <person name="Seyler A."/>
            <person name="Sharp S."/>
            <person name="Shin H."/>
            <person name="Sivam D."/>
            <person name="Squares R."/>
            <person name="Squares S."/>
            <person name="Tosato V."/>
            <person name="Vogt C."/>
            <person name="Volckaert G."/>
            <person name="Wambutt R."/>
            <person name="Warren T."/>
            <person name="Wedler H."/>
            <person name="Woodward J."/>
            <person name="Zhou S."/>
            <person name="Zimmermann W."/>
            <person name="Smith D.F."/>
            <person name="Blackwell J.M."/>
            <person name="Stuart K.D."/>
            <person name="Barrell B."/>
            <person name="Myler P.J."/>
        </authorList>
    </citation>
    <scope>NUCLEOTIDE SEQUENCE [LARGE SCALE GENOMIC DNA]</scope>
    <source>
        <strain evidence="4">MHOM/IL/81/Friedlin</strain>
    </source>
</reference>
<dbReference type="InterPro" id="IPR020084">
    <property type="entry name" value="NUDIX_hydrolase_CS"/>
</dbReference>
<evidence type="ECO:0000313" key="3">
    <source>
        <dbReference type="EMBL" id="CAJ08674.1"/>
    </source>
</evidence>
<dbReference type="PROSITE" id="PS51462">
    <property type="entry name" value="NUDIX"/>
    <property type="match status" value="1"/>
</dbReference>
<dbReference type="Proteomes" id="UP000000542">
    <property type="component" value="Chromosome 32"/>
</dbReference>
<evidence type="ECO:0000259" key="2">
    <source>
        <dbReference type="PROSITE" id="PS51462"/>
    </source>
</evidence>
<dbReference type="VEuPathDB" id="TriTrypDB:LMJSD75_320021500"/>
<sequence length="215" mass="23989">MVIVRGQDGCAYRRSVQVFFVNERAQFLLCQPAGTSNVKFRQTVQGGSEGDESPQKTAQRETWEEIGVDLDKDATFLCEVHPSAAVSGEHGQAEDVRNEKNEIVSERRKEFRYKSKTWRKLGISGQELYPLLYLLKSEKLRHVDTLGSKRGVRTEFWSVAWGSLADLAEKAPPRKRAVMRSVCNAVAAAAMPLLELRGYPTSGSTNLISRAQTAV</sequence>
<dbReference type="PROSITE" id="PS00893">
    <property type="entry name" value="NUDIX_BOX"/>
    <property type="match status" value="1"/>
</dbReference>
<evidence type="ECO:0000256" key="1">
    <source>
        <dbReference type="ARBA" id="ARBA00022801"/>
    </source>
</evidence>
<protein>
    <submittedName>
        <fullName evidence="3">Putative NUDIX hydrolase dihydroneopterin triphosphate pyrophosphohydrolase/hydrolase</fullName>
        <ecNumber evidence="3">3.6.1.-</ecNumber>
    </submittedName>
</protein>